<proteinExistence type="predicted"/>
<evidence type="ECO:0000313" key="2">
    <source>
        <dbReference type="Proteomes" id="UP001055811"/>
    </source>
</evidence>
<name>A0ACB9GGV6_CICIN</name>
<comment type="caution">
    <text evidence="1">The sequence shown here is derived from an EMBL/GenBank/DDBJ whole genome shotgun (WGS) entry which is preliminary data.</text>
</comment>
<reference evidence="1 2" key="2">
    <citation type="journal article" date="2022" name="Mol. Ecol. Resour.">
        <title>The genomes of chicory, endive, great burdock and yacon provide insights into Asteraceae paleo-polyploidization history and plant inulin production.</title>
        <authorList>
            <person name="Fan W."/>
            <person name="Wang S."/>
            <person name="Wang H."/>
            <person name="Wang A."/>
            <person name="Jiang F."/>
            <person name="Liu H."/>
            <person name="Zhao H."/>
            <person name="Xu D."/>
            <person name="Zhang Y."/>
        </authorList>
    </citation>
    <scope>NUCLEOTIDE SEQUENCE [LARGE SCALE GENOMIC DNA]</scope>
    <source>
        <strain evidence="2">cv. Punajuju</strain>
        <tissue evidence="1">Leaves</tissue>
    </source>
</reference>
<gene>
    <name evidence="1" type="ORF">L2E82_12917</name>
</gene>
<dbReference type="Proteomes" id="UP001055811">
    <property type="component" value="Linkage Group LG02"/>
</dbReference>
<keyword evidence="2" id="KW-1185">Reference proteome</keyword>
<dbReference type="EMBL" id="CM042010">
    <property type="protein sequence ID" value="KAI3782859.1"/>
    <property type="molecule type" value="Genomic_DNA"/>
</dbReference>
<organism evidence="1 2">
    <name type="scientific">Cichorium intybus</name>
    <name type="common">Chicory</name>
    <dbReference type="NCBI Taxonomy" id="13427"/>
    <lineage>
        <taxon>Eukaryota</taxon>
        <taxon>Viridiplantae</taxon>
        <taxon>Streptophyta</taxon>
        <taxon>Embryophyta</taxon>
        <taxon>Tracheophyta</taxon>
        <taxon>Spermatophyta</taxon>
        <taxon>Magnoliopsida</taxon>
        <taxon>eudicotyledons</taxon>
        <taxon>Gunneridae</taxon>
        <taxon>Pentapetalae</taxon>
        <taxon>asterids</taxon>
        <taxon>campanulids</taxon>
        <taxon>Asterales</taxon>
        <taxon>Asteraceae</taxon>
        <taxon>Cichorioideae</taxon>
        <taxon>Cichorieae</taxon>
        <taxon>Cichoriinae</taxon>
        <taxon>Cichorium</taxon>
    </lineage>
</organism>
<evidence type="ECO:0000313" key="1">
    <source>
        <dbReference type="EMBL" id="KAI3782859.1"/>
    </source>
</evidence>
<reference evidence="2" key="1">
    <citation type="journal article" date="2022" name="Mol. Ecol. Resour.">
        <title>The genomes of chicory, endive, great burdock and yacon provide insights into Asteraceae palaeo-polyploidization history and plant inulin production.</title>
        <authorList>
            <person name="Fan W."/>
            <person name="Wang S."/>
            <person name="Wang H."/>
            <person name="Wang A."/>
            <person name="Jiang F."/>
            <person name="Liu H."/>
            <person name="Zhao H."/>
            <person name="Xu D."/>
            <person name="Zhang Y."/>
        </authorList>
    </citation>
    <scope>NUCLEOTIDE SEQUENCE [LARGE SCALE GENOMIC DNA]</scope>
    <source>
        <strain evidence="2">cv. Punajuju</strain>
    </source>
</reference>
<sequence>MSGQSQKLKRVLEKCKAPSTSTIPPTIDDRMPEEMKKILLHSASEVDKQIQSIDEDTKFLEGQRRLLDGKKSWIASKKQEVIEAEKWIKSTKANIDREMDNVLSLGQEITEKSFG</sequence>
<accession>A0ACB9GGV6</accession>
<protein>
    <submittedName>
        <fullName evidence="1">Uncharacterized protein</fullName>
    </submittedName>
</protein>